<dbReference type="InterPro" id="IPR013216">
    <property type="entry name" value="Methyltransf_11"/>
</dbReference>
<comment type="caution">
    <text evidence="3">The sequence shown here is derived from an EMBL/GenBank/DDBJ whole genome shotgun (WGS) entry which is preliminary data.</text>
</comment>
<dbReference type="GO" id="GO:0032259">
    <property type="term" value="P:methylation"/>
    <property type="evidence" value="ECO:0007669"/>
    <property type="project" value="UniProtKB-KW"/>
</dbReference>
<dbReference type="EC" id="2.1.1.-" evidence="3"/>
<feature type="compositionally biased region" description="Low complexity" evidence="1">
    <location>
        <begin position="1"/>
        <end position="19"/>
    </location>
</feature>
<dbReference type="Proteomes" id="UP001596087">
    <property type="component" value="Unassembled WGS sequence"/>
</dbReference>
<name>A0ABW0BRY9_9ACTN</name>
<protein>
    <submittedName>
        <fullName evidence="3">Class I SAM-dependent methyltransferase</fullName>
        <ecNumber evidence="3">2.1.1.-</ecNumber>
    </submittedName>
</protein>
<keyword evidence="3" id="KW-0489">Methyltransferase</keyword>
<dbReference type="EMBL" id="JBHSKD010000027">
    <property type="protein sequence ID" value="MFC5179381.1"/>
    <property type="molecule type" value="Genomic_DNA"/>
</dbReference>
<evidence type="ECO:0000259" key="2">
    <source>
        <dbReference type="Pfam" id="PF08241"/>
    </source>
</evidence>
<gene>
    <name evidence="3" type="ORF">ACFPGP_22055</name>
</gene>
<accession>A0ABW0BRY9</accession>
<dbReference type="PANTHER" id="PTHR43591:SF24">
    <property type="entry name" value="2-METHOXY-6-POLYPRENYL-1,4-BENZOQUINOL METHYLASE, MITOCHONDRIAL"/>
    <property type="match status" value="1"/>
</dbReference>
<dbReference type="GO" id="GO:0008168">
    <property type="term" value="F:methyltransferase activity"/>
    <property type="evidence" value="ECO:0007669"/>
    <property type="project" value="UniProtKB-KW"/>
</dbReference>
<sequence>MTSTAATSTTTSTAPVTATPEDRALKQKHAAMWAFGDYVAVADELVGSLGEALVAAVGVRDDQRVLDVAAGSGAAALPAARTGADVVATDLTPELVEVGRRRSQAEGLTIDWRTADAEALPFADAEHDVVLSCIGVMFAPHHQLAADELVRVLAPGGRLGVLSWTPAGFIGQMFAAMKPFAPAPPPGASPAPLWGDLDHVRGLLGGRVERLEAQQATLRVDHFASGAEFRDYFKANYGPTIAVYRSLAEQPERAAELDAALADLGDRHLTDGVMEWEYLLVTAHRA</sequence>
<organism evidence="3 4">
    <name type="scientific">Nocardioides taihuensis</name>
    <dbReference type="NCBI Taxonomy" id="1835606"/>
    <lineage>
        <taxon>Bacteria</taxon>
        <taxon>Bacillati</taxon>
        <taxon>Actinomycetota</taxon>
        <taxon>Actinomycetes</taxon>
        <taxon>Propionibacteriales</taxon>
        <taxon>Nocardioidaceae</taxon>
        <taxon>Nocardioides</taxon>
    </lineage>
</organism>
<dbReference type="Gene3D" id="3.40.50.150">
    <property type="entry name" value="Vaccinia Virus protein VP39"/>
    <property type="match status" value="1"/>
</dbReference>
<dbReference type="PANTHER" id="PTHR43591">
    <property type="entry name" value="METHYLTRANSFERASE"/>
    <property type="match status" value="1"/>
</dbReference>
<evidence type="ECO:0000313" key="4">
    <source>
        <dbReference type="Proteomes" id="UP001596087"/>
    </source>
</evidence>
<feature type="domain" description="Methyltransferase type 11" evidence="2">
    <location>
        <begin position="66"/>
        <end position="159"/>
    </location>
</feature>
<keyword evidence="4" id="KW-1185">Reference proteome</keyword>
<dbReference type="RefSeq" id="WP_378593462.1">
    <property type="nucleotide sequence ID" value="NZ_JBHSKD010000027.1"/>
</dbReference>
<proteinExistence type="predicted"/>
<dbReference type="SUPFAM" id="SSF53335">
    <property type="entry name" value="S-adenosyl-L-methionine-dependent methyltransferases"/>
    <property type="match status" value="1"/>
</dbReference>
<dbReference type="CDD" id="cd02440">
    <property type="entry name" value="AdoMet_MTases"/>
    <property type="match status" value="1"/>
</dbReference>
<feature type="region of interest" description="Disordered" evidence="1">
    <location>
        <begin position="1"/>
        <end position="21"/>
    </location>
</feature>
<dbReference type="InterPro" id="IPR029063">
    <property type="entry name" value="SAM-dependent_MTases_sf"/>
</dbReference>
<evidence type="ECO:0000313" key="3">
    <source>
        <dbReference type="EMBL" id="MFC5179381.1"/>
    </source>
</evidence>
<evidence type="ECO:0000256" key="1">
    <source>
        <dbReference type="SAM" id="MobiDB-lite"/>
    </source>
</evidence>
<reference evidence="4" key="1">
    <citation type="journal article" date="2019" name="Int. J. Syst. Evol. Microbiol.">
        <title>The Global Catalogue of Microorganisms (GCM) 10K type strain sequencing project: providing services to taxonomists for standard genome sequencing and annotation.</title>
        <authorList>
            <consortium name="The Broad Institute Genomics Platform"/>
            <consortium name="The Broad Institute Genome Sequencing Center for Infectious Disease"/>
            <person name="Wu L."/>
            <person name="Ma J."/>
        </authorList>
    </citation>
    <scope>NUCLEOTIDE SEQUENCE [LARGE SCALE GENOMIC DNA]</scope>
    <source>
        <strain evidence="4">DFY41</strain>
    </source>
</reference>
<dbReference type="Pfam" id="PF08241">
    <property type="entry name" value="Methyltransf_11"/>
    <property type="match status" value="1"/>
</dbReference>
<keyword evidence="3" id="KW-0808">Transferase</keyword>